<dbReference type="PATRIC" id="fig|632772.20.peg.5352"/>
<dbReference type="OrthoDB" id="9785768at2"/>
<dbReference type="GO" id="GO:0008289">
    <property type="term" value="F:lipid binding"/>
    <property type="evidence" value="ECO:0007669"/>
    <property type="project" value="UniProtKB-KW"/>
</dbReference>
<dbReference type="FunFam" id="3.40.47.10:FF:000016">
    <property type="entry name" value="Non-specific lipid-transfer protein"/>
    <property type="match status" value="1"/>
</dbReference>
<dbReference type="Gene3D" id="3.40.47.10">
    <property type="match status" value="1"/>
</dbReference>
<sequence length="394" mass="42091">MGNRVFVVGVGMTKFEKPGAREWDYPDMAREAGGRALEDAGVEYRLVEQAYVGYVYGESTSGQRAVYELGLTGLPIVNVNNNCSTGSTALFLATQAVRSGQVDCALALGFEKMQAGSLGSTYDDREQPMMRHLLALAELQEFAMPPAPYMFGAAGKEHMERFGTTAEQFAKIGVKNHRHSQNNPYAQFQDEYTLDEILGSKPIYGPLTKLQCSPTSDGSGAVVVVSEKFVDEHDLAGQAVEIVGQSMVTDLPSTFEDRSAISLVGADMTRTAAARVYDQAGIGPDDIDVIELHDCFSTNELLTYEALGLCGEGEGGKLVDNDDTTYGGRWVVNPSGGLISKGHPLGATGLAQCSELTWQLRGTAGKRQVEGAAVALQHNIGLGGAVVVTAYRAL</sequence>
<dbReference type="EC" id="2.3.1.176" evidence="2"/>
<dbReference type="Pfam" id="PF00108">
    <property type="entry name" value="Thiolase_N"/>
    <property type="match status" value="1"/>
</dbReference>
<dbReference type="NCBIfam" id="NF006102">
    <property type="entry name" value="PRK08256.1"/>
    <property type="match status" value="1"/>
</dbReference>
<dbReference type="EMBL" id="AP011115">
    <property type="protein sequence ID" value="BAH53373.1"/>
    <property type="molecule type" value="Genomic_DNA"/>
</dbReference>
<dbReference type="PANTHER" id="PTHR42870:SF1">
    <property type="entry name" value="NON-SPECIFIC LIPID-TRANSFER PROTEIN-LIKE 2"/>
    <property type="match status" value="1"/>
</dbReference>
<evidence type="ECO:0000256" key="5">
    <source>
        <dbReference type="ARBA" id="ARBA00023055"/>
    </source>
</evidence>
<evidence type="ECO:0000256" key="4">
    <source>
        <dbReference type="ARBA" id="ARBA00022679"/>
    </source>
</evidence>
<organism evidence="11 12">
    <name type="scientific">Rhodococcus opacus (strain B4)</name>
    <dbReference type="NCBI Taxonomy" id="632772"/>
    <lineage>
        <taxon>Bacteria</taxon>
        <taxon>Bacillati</taxon>
        <taxon>Actinomycetota</taxon>
        <taxon>Actinomycetes</taxon>
        <taxon>Mycobacteriales</taxon>
        <taxon>Nocardiaceae</taxon>
        <taxon>Rhodococcus</taxon>
    </lineage>
</organism>
<protein>
    <recommendedName>
        <fullName evidence="2">propanoyl-CoA C-acyltransferase</fullName>
        <ecNumber evidence="2">2.3.1.176</ecNumber>
    </recommendedName>
    <alternativeName>
        <fullName evidence="8">Propanoyl-CoA C-acyltransferase</fullName>
    </alternativeName>
</protein>
<evidence type="ECO:0000256" key="7">
    <source>
        <dbReference type="ARBA" id="ARBA00023140"/>
    </source>
</evidence>
<dbReference type="RefSeq" id="WP_015888879.1">
    <property type="nucleotide sequence ID" value="NC_012522.1"/>
</dbReference>
<dbReference type="GO" id="GO:0006869">
    <property type="term" value="P:lipid transport"/>
    <property type="evidence" value="ECO:0007669"/>
    <property type="project" value="UniProtKB-KW"/>
</dbReference>
<proteinExistence type="predicted"/>
<evidence type="ECO:0000256" key="6">
    <source>
        <dbReference type="ARBA" id="ARBA00023121"/>
    </source>
</evidence>
<dbReference type="SUPFAM" id="SSF53901">
    <property type="entry name" value="Thiolase-like"/>
    <property type="match status" value="2"/>
</dbReference>
<dbReference type="InterPro" id="IPR016039">
    <property type="entry name" value="Thiolase-like"/>
</dbReference>
<keyword evidence="7" id="KW-0576">Peroxisome</keyword>
<keyword evidence="5" id="KW-0445">Lipid transport</keyword>
<keyword evidence="3" id="KW-0813">Transport</keyword>
<evidence type="ECO:0000256" key="1">
    <source>
        <dbReference type="ARBA" id="ARBA00004275"/>
    </source>
</evidence>
<feature type="domain" description="Thiolase C-terminal" evidence="10">
    <location>
        <begin position="266"/>
        <end position="382"/>
    </location>
</feature>
<gene>
    <name evidence="11" type="ordered locus">ROP_51260</name>
</gene>
<evidence type="ECO:0000256" key="8">
    <source>
        <dbReference type="ARBA" id="ARBA00032316"/>
    </source>
</evidence>
<keyword evidence="11" id="KW-0012">Acyltransferase</keyword>
<evidence type="ECO:0000313" key="12">
    <source>
        <dbReference type="Proteomes" id="UP000002212"/>
    </source>
</evidence>
<dbReference type="KEGG" id="rop:ROP_51260"/>
<dbReference type="InterPro" id="IPR020615">
    <property type="entry name" value="Thiolase_acyl_enz_int_AS"/>
</dbReference>
<keyword evidence="6" id="KW-0446">Lipid-binding</keyword>
<dbReference type="InterPro" id="IPR020616">
    <property type="entry name" value="Thiolase_N"/>
</dbReference>
<dbReference type="STRING" id="632772.ROP_51260"/>
<dbReference type="PANTHER" id="PTHR42870">
    <property type="entry name" value="ACETYL-COA C-ACETYLTRANSFERASE"/>
    <property type="match status" value="1"/>
</dbReference>
<accession>C1ATV9</accession>
<dbReference type="InterPro" id="IPR020613">
    <property type="entry name" value="Thiolase_CS"/>
</dbReference>
<dbReference type="CDD" id="cd00829">
    <property type="entry name" value="SCP-x_thiolase"/>
    <property type="match status" value="1"/>
</dbReference>
<evidence type="ECO:0000256" key="3">
    <source>
        <dbReference type="ARBA" id="ARBA00022448"/>
    </source>
</evidence>
<dbReference type="GO" id="GO:0016747">
    <property type="term" value="F:acyltransferase activity, transferring groups other than amino-acyl groups"/>
    <property type="evidence" value="ECO:0007669"/>
    <property type="project" value="InterPro"/>
</dbReference>
<evidence type="ECO:0000259" key="9">
    <source>
        <dbReference type="Pfam" id="PF00108"/>
    </source>
</evidence>
<dbReference type="PROSITE" id="PS00098">
    <property type="entry name" value="THIOLASE_1"/>
    <property type="match status" value="1"/>
</dbReference>
<dbReference type="HOGENOM" id="CLU_035425_0_0_11"/>
<dbReference type="Pfam" id="PF22691">
    <property type="entry name" value="Thiolase_C_1"/>
    <property type="match status" value="1"/>
</dbReference>
<dbReference type="PROSITE" id="PS00737">
    <property type="entry name" value="THIOLASE_2"/>
    <property type="match status" value="1"/>
</dbReference>
<dbReference type="Proteomes" id="UP000002212">
    <property type="component" value="Chromosome"/>
</dbReference>
<evidence type="ECO:0000259" key="10">
    <source>
        <dbReference type="Pfam" id="PF22691"/>
    </source>
</evidence>
<keyword evidence="4 11" id="KW-0808">Transferase</keyword>
<dbReference type="AlphaFoldDB" id="C1ATV9"/>
<dbReference type="InterPro" id="IPR055140">
    <property type="entry name" value="Thiolase_C_2"/>
</dbReference>
<evidence type="ECO:0000313" key="11">
    <source>
        <dbReference type="EMBL" id="BAH53373.1"/>
    </source>
</evidence>
<evidence type="ECO:0000256" key="2">
    <source>
        <dbReference type="ARBA" id="ARBA00012352"/>
    </source>
</evidence>
<reference evidence="11 12" key="1">
    <citation type="submission" date="2009-03" db="EMBL/GenBank/DDBJ databases">
        <title>Comparison of the complete genome sequences of Rhodococcus erythropolis PR4 and Rhodococcus opacus B4.</title>
        <authorList>
            <person name="Takarada H."/>
            <person name="Sekine M."/>
            <person name="Hosoyama A."/>
            <person name="Yamada R."/>
            <person name="Fujisawa T."/>
            <person name="Omata S."/>
            <person name="Shimizu A."/>
            <person name="Tsukatani N."/>
            <person name="Tanikawa S."/>
            <person name="Fujita N."/>
            <person name="Harayama S."/>
        </authorList>
    </citation>
    <scope>NUCLEOTIDE SEQUENCE [LARGE SCALE GENOMIC DNA]</scope>
    <source>
        <strain evidence="11 12">B4</strain>
    </source>
</reference>
<comment type="subcellular location">
    <subcellularLocation>
        <location evidence="1">Peroxisome</location>
    </subcellularLocation>
</comment>
<name>C1ATV9_RHOOB</name>
<feature type="domain" description="Thiolase N-terminal" evidence="9">
    <location>
        <begin position="5"/>
        <end position="227"/>
    </location>
</feature>
<dbReference type="InterPro" id="IPR002155">
    <property type="entry name" value="Thiolase"/>
</dbReference>
<dbReference type="PIRSF" id="PIRSF000429">
    <property type="entry name" value="Ac-CoA_Ac_transf"/>
    <property type="match status" value="1"/>
</dbReference>